<evidence type="ECO:0000256" key="6">
    <source>
        <dbReference type="RuleBase" id="RU361157"/>
    </source>
</evidence>
<feature type="transmembrane region" description="Helical" evidence="6">
    <location>
        <begin position="184"/>
        <end position="202"/>
    </location>
</feature>
<feature type="transmembrane region" description="Helical" evidence="6">
    <location>
        <begin position="153"/>
        <end position="177"/>
    </location>
</feature>
<dbReference type="PIRSF" id="PIRSF006648">
    <property type="entry name" value="DrrB"/>
    <property type="match status" value="1"/>
</dbReference>
<dbReference type="PANTHER" id="PTHR43027">
    <property type="entry name" value="DOXORUBICIN RESISTANCE ABC TRANSPORTER PERMEASE PROTEIN DRRC-RELATED"/>
    <property type="match status" value="1"/>
</dbReference>
<evidence type="ECO:0000256" key="5">
    <source>
        <dbReference type="ARBA" id="ARBA00023251"/>
    </source>
</evidence>
<gene>
    <name evidence="8" type="ORF">G443_001138</name>
</gene>
<name>A0ABT1JFB9_ACTCY</name>
<accession>A0ABT1JFB9</accession>
<keyword evidence="6" id="KW-0813">Transport</keyword>
<feature type="transmembrane region" description="Helical" evidence="6">
    <location>
        <begin position="74"/>
        <end position="95"/>
    </location>
</feature>
<dbReference type="RefSeq" id="WP_016697019.1">
    <property type="nucleotide sequence ID" value="NZ_AUBJ02000001.1"/>
</dbReference>
<evidence type="ECO:0000313" key="8">
    <source>
        <dbReference type="EMBL" id="MCP2330868.1"/>
    </source>
</evidence>
<feature type="transmembrane region" description="Helical" evidence="6">
    <location>
        <begin position="116"/>
        <end position="141"/>
    </location>
</feature>
<comment type="caution">
    <text evidence="8">The sequence shown here is derived from an EMBL/GenBank/DDBJ whole genome shotgun (WGS) entry which is preliminary data.</text>
</comment>
<dbReference type="InterPro" id="IPR013525">
    <property type="entry name" value="ABC2_TM"/>
</dbReference>
<feature type="domain" description="ABC transmembrane type-2" evidence="7">
    <location>
        <begin position="36"/>
        <end position="262"/>
    </location>
</feature>
<evidence type="ECO:0000256" key="1">
    <source>
        <dbReference type="ARBA" id="ARBA00004141"/>
    </source>
</evidence>
<comment type="subcellular location">
    <subcellularLocation>
        <location evidence="6">Cell membrane</location>
        <topology evidence="6">Multi-pass membrane protein</topology>
    </subcellularLocation>
    <subcellularLocation>
        <location evidence="1">Membrane</location>
        <topology evidence="1">Multi-pass membrane protein</topology>
    </subcellularLocation>
</comment>
<keyword evidence="4 6" id="KW-0472">Membrane</keyword>
<proteinExistence type="inferred from homology"/>
<sequence>MTTPTTQPEITARPPGFGAWMALVLAESKMVMRDTAGLLIPIGLPMLLLVMHGISMDNQVLPGTDGLTVMEVFVLPLVITMVVATVGVVNMPSFLSYYRRSGVLRRLAVTPMKPMMILVAQAVVSVIQSVIGIALALTLALAAFGGNLPRSPLVALGVFALTMFAMYAVGMLVAALAPTANSSVAIGLVLFFAMGATGGMFGSREALPDLMATIGEFLPFGAAAEALGAAWAGQSVETTHILSLLGATLIGSLVAAKFFRWQ</sequence>
<evidence type="ECO:0000256" key="3">
    <source>
        <dbReference type="ARBA" id="ARBA00022989"/>
    </source>
</evidence>
<keyword evidence="6" id="KW-1003">Cell membrane</keyword>
<keyword evidence="5" id="KW-0046">Antibiotic resistance</keyword>
<dbReference type="InterPro" id="IPR052902">
    <property type="entry name" value="ABC-2_transporter"/>
</dbReference>
<evidence type="ECO:0000259" key="7">
    <source>
        <dbReference type="PROSITE" id="PS51012"/>
    </source>
</evidence>
<feature type="transmembrane region" description="Helical" evidence="6">
    <location>
        <begin position="241"/>
        <end position="259"/>
    </location>
</feature>
<dbReference type="Pfam" id="PF01061">
    <property type="entry name" value="ABC2_membrane"/>
    <property type="match status" value="1"/>
</dbReference>
<dbReference type="InterPro" id="IPR047817">
    <property type="entry name" value="ABC2_TM_bact-type"/>
</dbReference>
<dbReference type="Proteomes" id="UP000791080">
    <property type="component" value="Unassembled WGS sequence"/>
</dbReference>
<evidence type="ECO:0000313" key="9">
    <source>
        <dbReference type="Proteomes" id="UP000791080"/>
    </source>
</evidence>
<feature type="transmembrane region" description="Helical" evidence="6">
    <location>
        <begin position="36"/>
        <end position="54"/>
    </location>
</feature>
<organism evidence="8 9">
    <name type="scientific">Actinoalloteichus caeruleus DSM 43889</name>
    <dbReference type="NCBI Taxonomy" id="1120930"/>
    <lineage>
        <taxon>Bacteria</taxon>
        <taxon>Bacillati</taxon>
        <taxon>Actinomycetota</taxon>
        <taxon>Actinomycetes</taxon>
        <taxon>Pseudonocardiales</taxon>
        <taxon>Pseudonocardiaceae</taxon>
        <taxon>Actinoalloteichus</taxon>
        <taxon>Actinoalloteichus cyanogriseus</taxon>
    </lineage>
</organism>
<reference evidence="8 9" key="2">
    <citation type="submission" date="2022-06" db="EMBL/GenBank/DDBJ databases">
        <title>Genomic Encyclopedia of Type Strains, Phase I: the one thousand microbial genomes (KMG-I) project.</title>
        <authorList>
            <person name="Kyrpides N."/>
        </authorList>
    </citation>
    <scope>NUCLEOTIDE SEQUENCE [LARGE SCALE GENOMIC DNA]</scope>
    <source>
        <strain evidence="8 9">DSM 43889</strain>
    </source>
</reference>
<dbReference type="EMBL" id="AUBJ02000001">
    <property type="protein sequence ID" value="MCP2330868.1"/>
    <property type="molecule type" value="Genomic_DNA"/>
</dbReference>
<dbReference type="InterPro" id="IPR000412">
    <property type="entry name" value="ABC_2_transport"/>
</dbReference>
<keyword evidence="3 6" id="KW-1133">Transmembrane helix</keyword>
<reference evidence="8 9" key="1">
    <citation type="submission" date="2013-07" db="EMBL/GenBank/DDBJ databases">
        <authorList>
            <consortium name="DOE Joint Genome Institute"/>
            <person name="Reeve W."/>
            <person name="Huntemann M."/>
            <person name="Han J."/>
            <person name="Chen A."/>
            <person name="Kyrpides N."/>
            <person name="Mavromatis K."/>
            <person name="Markowitz V."/>
            <person name="Palaniappan K."/>
            <person name="Ivanova N."/>
            <person name="Schaumberg A."/>
            <person name="Pati A."/>
            <person name="Liolios K."/>
            <person name="Nordberg H.P."/>
            <person name="Cantor M.N."/>
            <person name="Hua S.X."/>
            <person name="Woyke T."/>
        </authorList>
    </citation>
    <scope>NUCLEOTIDE SEQUENCE [LARGE SCALE GENOMIC DNA]</scope>
    <source>
        <strain evidence="8 9">DSM 43889</strain>
    </source>
</reference>
<evidence type="ECO:0000256" key="4">
    <source>
        <dbReference type="ARBA" id="ARBA00023136"/>
    </source>
</evidence>
<dbReference type="PANTHER" id="PTHR43027:SF2">
    <property type="entry name" value="TRANSPORT PERMEASE PROTEIN"/>
    <property type="match status" value="1"/>
</dbReference>
<keyword evidence="2 6" id="KW-0812">Transmembrane</keyword>
<comment type="similarity">
    <text evidence="6">Belongs to the ABC-2 integral membrane protein family.</text>
</comment>
<evidence type="ECO:0000256" key="2">
    <source>
        <dbReference type="ARBA" id="ARBA00022692"/>
    </source>
</evidence>
<keyword evidence="9" id="KW-1185">Reference proteome</keyword>
<protein>
    <recommendedName>
        <fullName evidence="6">Transport permease protein</fullName>
    </recommendedName>
</protein>
<dbReference type="PROSITE" id="PS51012">
    <property type="entry name" value="ABC_TM2"/>
    <property type="match status" value="1"/>
</dbReference>